<comment type="subcellular location">
    <subcellularLocation>
        <location evidence="2">Secreted</location>
    </subcellularLocation>
</comment>
<dbReference type="InterPro" id="IPR008972">
    <property type="entry name" value="Cupredoxin"/>
</dbReference>
<keyword evidence="16" id="KW-0732">Signal</keyword>
<evidence type="ECO:0000256" key="12">
    <source>
        <dbReference type="ARBA" id="ARBA00023157"/>
    </source>
</evidence>
<evidence type="ECO:0000256" key="2">
    <source>
        <dbReference type="ARBA" id="ARBA00004613"/>
    </source>
</evidence>
<gene>
    <name evidence="20" type="ORF">HID58_088549</name>
</gene>
<dbReference type="CDD" id="cd13893">
    <property type="entry name" value="CuRO_3_AAO"/>
    <property type="match status" value="2"/>
</dbReference>
<evidence type="ECO:0000259" key="19">
    <source>
        <dbReference type="Pfam" id="PF07732"/>
    </source>
</evidence>
<evidence type="ECO:0000256" key="11">
    <source>
        <dbReference type="ARBA" id="ARBA00023008"/>
    </source>
</evidence>
<dbReference type="Pfam" id="PF07731">
    <property type="entry name" value="Cu-oxidase_2"/>
    <property type="match status" value="2"/>
</dbReference>
<dbReference type="PROSITE" id="PS00080">
    <property type="entry name" value="MULTICOPPER_OXIDASE2"/>
    <property type="match status" value="2"/>
</dbReference>
<dbReference type="InterPro" id="IPR002355">
    <property type="entry name" value="Cu_oxidase_Cu_BS"/>
</dbReference>
<keyword evidence="8" id="KW-0479">Metal-binding</keyword>
<feature type="domain" description="Plastocyanin-like" evidence="19">
    <location>
        <begin position="605"/>
        <end position="711"/>
    </location>
</feature>
<sequence>MSVIVWWLVTAVMVAAHSASAGSAGVVELYWEVENQFRSPDCTEGVVIAINGTFPGPTIYANAGDTVIIHVKNKLSTENVVIHWHGIRQNGTPWSDGAAGVTQCPINPGETFTYKFTVDKAGTHFYHGHYGMQRSAGLYGMMVVRSLKETLHYDKFEEFNLLLSDWWHLSSTLQELSLSSKPMRWIGEPQSLLINGRGQFDCSQAGYFNEGGLKECNFTKDDPCAPTTLRVKPNKVYRLRIASTTSLASLNLAVEGHQLEVVEADGNYVAPFTVDDIDIYSGETYSVLLRTHNPSPPRKYWISVGVRGRKPNTPQALTVLHYAGASESERLPFPPRETPRWDDYNRSKNFSKKIFAAKGYPPPPEKSNAQLFLLNTQNLMEGYTKWAINNLSLSVPATPYIGSIRYGVKPEYLKFPGPEIIENYDIDNPPVNPNTTVSSGIYNLAMGMVVDVILQNANVLEGNVSEVHPWHLHGHDFWILGYGEGKFRPGVDDKRYNLTNAPLRNTVALYPYGWTALRFVTDNPGVWFFHCHIEPHLHMGMGVVFAEGVDQIAKMNIPREALAYILIHIHKPIMGVWWIVVVTILAHTASAAVREYHWEVEYKFGFPDCKEGMVMAVNGQFPGPTIHALAGDTIVVHLTNKLATEGLVIHWHGIRQLGSPWADGAAGVTQCAITPGETFTYKFTPGTHFYHGHYGMQRSAGLYGSLIIDAAKGKREPLRYDGEFNLLLSDWWHESVLSQELGLSAKPMRWIGEAQSILINGRGQFNCSLAAQFSNATAQFSNTSLPMCKFKKGDQCAPQRLHVEPNKTYRIRLASSTGLASLNFAVQGHKLVVVEADGNYITPFTTSDVDIYSGETYSVLLTTDQDPSQNYWISVGVRGRKPKTPPALTVLHYVTAPSSQPPSSPPPETPRWNDFDRSKNFSKKIFSAMGSPPPPRKFRKRLILLNTQNLIEGETKWALNNVSLVVPATPYLGSVKYKLRRGFDRKPPPPNFPMDYDIMNPPRNRNTTKGNGIYVFPFNVTADVILQNANGLDANASEIHPWHLHGHDFWVLGYGEGKFRPGIDEKTYNLKNPPLRNTVPLYPYGWTALRFVTDNPGVWFFHCHIEPHLHMGMGVVFAEGLNRIGKVPDEALGCGLTKQFLMNRNNP</sequence>
<comment type="subunit">
    <text evidence="4">Dimer.</text>
</comment>
<accession>A0ABQ7XWH7</accession>
<evidence type="ECO:0000256" key="15">
    <source>
        <dbReference type="SAM" id="MobiDB-lite"/>
    </source>
</evidence>
<keyword evidence="7" id="KW-0964">Secreted</keyword>
<evidence type="ECO:0000256" key="13">
    <source>
        <dbReference type="ARBA" id="ARBA00023180"/>
    </source>
</evidence>
<comment type="catalytic activity">
    <reaction evidence="14">
        <text>4 L-ascorbate + O2 = 4 monodehydro-L-ascorbate radical + 2 H2O</text>
        <dbReference type="Rhea" id="RHEA:30243"/>
        <dbReference type="ChEBI" id="CHEBI:15377"/>
        <dbReference type="ChEBI" id="CHEBI:15379"/>
        <dbReference type="ChEBI" id="CHEBI:38290"/>
        <dbReference type="ChEBI" id="CHEBI:59513"/>
        <dbReference type="EC" id="1.10.3.3"/>
    </reaction>
</comment>
<keyword evidence="21" id="KW-1185">Reference proteome</keyword>
<feature type="domain" description="Plastocyanin-like" evidence="17">
    <location>
        <begin position="724"/>
        <end position="894"/>
    </location>
</feature>
<evidence type="ECO:0000256" key="5">
    <source>
        <dbReference type="ARBA" id="ARBA00012301"/>
    </source>
</evidence>
<feature type="chain" id="PRO_5045788721" description="L-ascorbate oxidase" evidence="16">
    <location>
        <begin position="22"/>
        <end position="1147"/>
    </location>
</feature>
<feature type="domain" description="Plastocyanin-like" evidence="18">
    <location>
        <begin position="1000"/>
        <end position="1119"/>
    </location>
</feature>
<dbReference type="EC" id="1.10.3.3" evidence="5"/>
<dbReference type="InterPro" id="IPR011706">
    <property type="entry name" value="Cu-oxidase_C"/>
</dbReference>
<feature type="compositionally biased region" description="Pro residues" evidence="15">
    <location>
        <begin position="899"/>
        <end position="909"/>
    </location>
</feature>
<evidence type="ECO:0000256" key="8">
    <source>
        <dbReference type="ARBA" id="ARBA00022723"/>
    </source>
</evidence>
<comment type="cofactor">
    <cofactor evidence="1">
        <name>Cu cation</name>
        <dbReference type="ChEBI" id="CHEBI:23378"/>
    </cofactor>
</comment>
<evidence type="ECO:0000256" key="1">
    <source>
        <dbReference type="ARBA" id="ARBA00001935"/>
    </source>
</evidence>
<evidence type="ECO:0000256" key="14">
    <source>
        <dbReference type="ARBA" id="ARBA00048908"/>
    </source>
</evidence>
<feature type="region of interest" description="Disordered" evidence="15">
    <location>
        <begin position="895"/>
        <end position="914"/>
    </location>
</feature>
<dbReference type="InterPro" id="IPR017760">
    <property type="entry name" value="L-ascorbate_oxidase_pln"/>
</dbReference>
<evidence type="ECO:0000256" key="16">
    <source>
        <dbReference type="SAM" id="SignalP"/>
    </source>
</evidence>
<evidence type="ECO:0000313" key="21">
    <source>
        <dbReference type="Proteomes" id="UP000824890"/>
    </source>
</evidence>
<evidence type="ECO:0000256" key="10">
    <source>
        <dbReference type="ARBA" id="ARBA00023002"/>
    </source>
</evidence>
<evidence type="ECO:0000256" key="9">
    <source>
        <dbReference type="ARBA" id="ARBA00022737"/>
    </source>
</evidence>
<evidence type="ECO:0000256" key="3">
    <source>
        <dbReference type="ARBA" id="ARBA00010609"/>
    </source>
</evidence>
<evidence type="ECO:0000259" key="17">
    <source>
        <dbReference type="Pfam" id="PF00394"/>
    </source>
</evidence>
<comment type="caution">
    <text evidence="20">The sequence shown here is derived from an EMBL/GenBank/DDBJ whole genome shotgun (WGS) entry which is preliminary data.</text>
</comment>
<keyword evidence="12" id="KW-1015">Disulfide bond</keyword>
<name>A0ABQ7XWH7_BRANA</name>
<evidence type="ECO:0000259" key="18">
    <source>
        <dbReference type="Pfam" id="PF07731"/>
    </source>
</evidence>
<evidence type="ECO:0000256" key="4">
    <source>
        <dbReference type="ARBA" id="ARBA00011473"/>
    </source>
</evidence>
<feature type="domain" description="Plastocyanin-like" evidence="19">
    <location>
        <begin position="34"/>
        <end position="146"/>
    </location>
</feature>
<protein>
    <recommendedName>
        <fullName evidence="6">L-ascorbate oxidase</fullName>
        <ecNumber evidence="5">1.10.3.3</ecNumber>
    </recommendedName>
</protein>
<keyword evidence="13" id="KW-0325">Glycoprotein</keyword>
<dbReference type="InterPro" id="IPR001117">
    <property type="entry name" value="Cu-oxidase_2nd"/>
</dbReference>
<keyword evidence="11" id="KW-0186">Copper</keyword>
<dbReference type="InterPro" id="IPR045087">
    <property type="entry name" value="Cu-oxidase_fam"/>
</dbReference>
<comment type="similarity">
    <text evidence="3">Belongs to the multicopper oxidase family.</text>
</comment>
<dbReference type="Pfam" id="PF07732">
    <property type="entry name" value="Cu-oxidase_3"/>
    <property type="match status" value="2"/>
</dbReference>
<dbReference type="Gene3D" id="2.60.40.420">
    <property type="entry name" value="Cupredoxins - blue copper proteins"/>
    <property type="match status" value="6"/>
</dbReference>
<evidence type="ECO:0000256" key="6">
    <source>
        <dbReference type="ARBA" id="ARBA00022095"/>
    </source>
</evidence>
<dbReference type="Proteomes" id="UP000824890">
    <property type="component" value="Unassembled WGS sequence"/>
</dbReference>
<dbReference type="PROSITE" id="PS00079">
    <property type="entry name" value="MULTICOPPER_OXIDASE1"/>
    <property type="match status" value="2"/>
</dbReference>
<dbReference type="InterPro" id="IPR011707">
    <property type="entry name" value="Cu-oxidase-like_N"/>
</dbReference>
<dbReference type="InterPro" id="IPR033138">
    <property type="entry name" value="Cu_oxidase_CS"/>
</dbReference>
<proteinExistence type="inferred from homology"/>
<dbReference type="PANTHER" id="PTHR11709:SF394">
    <property type="entry name" value="FI03373P-RELATED"/>
    <property type="match status" value="1"/>
</dbReference>
<feature type="signal peptide" evidence="16">
    <location>
        <begin position="1"/>
        <end position="21"/>
    </location>
</feature>
<dbReference type="InterPro" id="IPR034267">
    <property type="entry name" value="CuRO_3_AAO"/>
</dbReference>
<dbReference type="Pfam" id="PF00394">
    <property type="entry name" value="Cu-oxidase"/>
    <property type="match status" value="2"/>
</dbReference>
<keyword evidence="9" id="KW-0677">Repeat</keyword>
<feature type="domain" description="Plastocyanin-like" evidence="18">
    <location>
        <begin position="436"/>
        <end position="549"/>
    </location>
</feature>
<organism evidence="20 21">
    <name type="scientific">Brassica napus</name>
    <name type="common">Rape</name>
    <dbReference type="NCBI Taxonomy" id="3708"/>
    <lineage>
        <taxon>Eukaryota</taxon>
        <taxon>Viridiplantae</taxon>
        <taxon>Streptophyta</taxon>
        <taxon>Embryophyta</taxon>
        <taxon>Tracheophyta</taxon>
        <taxon>Spermatophyta</taxon>
        <taxon>Magnoliopsida</taxon>
        <taxon>eudicotyledons</taxon>
        <taxon>Gunneridae</taxon>
        <taxon>Pentapetalae</taxon>
        <taxon>rosids</taxon>
        <taxon>malvids</taxon>
        <taxon>Brassicales</taxon>
        <taxon>Brassicaceae</taxon>
        <taxon>Brassiceae</taxon>
        <taxon>Brassica</taxon>
    </lineage>
</organism>
<reference evidence="20 21" key="1">
    <citation type="submission" date="2021-05" db="EMBL/GenBank/DDBJ databases">
        <title>Genome Assembly of Synthetic Allotetraploid Brassica napus Reveals Homoeologous Exchanges between Subgenomes.</title>
        <authorList>
            <person name="Davis J.T."/>
        </authorList>
    </citation>
    <scope>NUCLEOTIDE SEQUENCE [LARGE SCALE GENOMIC DNA]</scope>
    <source>
        <strain evidence="21">cv. Da-Ae</strain>
        <tissue evidence="20">Seedling</tissue>
    </source>
</reference>
<evidence type="ECO:0000256" key="7">
    <source>
        <dbReference type="ARBA" id="ARBA00022525"/>
    </source>
</evidence>
<dbReference type="EMBL" id="JAGKQM010000019">
    <property type="protein sequence ID" value="KAH0860288.1"/>
    <property type="molecule type" value="Genomic_DNA"/>
</dbReference>
<keyword evidence="10" id="KW-0560">Oxidoreductase</keyword>
<dbReference type="NCBIfam" id="TIGR03388">
    <property type="entry name" value="ascorbase"/>
    <property type="match status" value="2"/>
</dbReference>
<dbReference type="SUPFAM" id="SSF49503">
    <property type="entry name" value="Cupredoxins"/>
    <property type="match status" value="6"/>
</dbReference>
<evidence type="ECO:0000313" key="20">
    <source>
        <dbReference type="EMBL" id="KAH0860288.1"/>
    </source>
</evidence>
<feature type="domain" description="Plastocyanin-like" evidence="17">
    <location>
        <begin position="158"/>
        <end position="325"/>
    </location>
</feature>
<dbReference type="PANTHER" id="PTHR11709">
    <property type="entry name" value="MULTI-COPPER OXIDASE"/>
    <property type="match status" value="1"/>
</dbReference>